<comment type="caution">
    <text evidence="1">The sequence shown here is derived from an EMBL/GenBank/DDBJ whole genome shotgun (WGS) entry which is preliminary data.</text>
</comment>
<dbReference type="HOGENOM" id="CLU_3399650_0_0_1"/>
<protein>
    <submittedName>
        <fullName evidence="1">Uncharacterized protein</fullName>
    </submittedName>
</protein>
<organism evidence="1 2">
    <name type="scientific">Thanatephorus cucumeris (strain AG1-IA)</name>
    <name type="common">Rice sheath blight fungus</name>
    <name type="synonym">Rhizoctonia solani</name>
    <dbReference type="NCBI Taxonomy" id="983506"/>
    <lineage>
        <taxon>Eukaryota</taxon>
        <taxon>Fungi</taxon>
        <taxon>Dikarya</taxon>
        <taxon>Basidiomycota</taxon>
        <taxon>Agaricomycotina</taxon>
        <taxon>Agaricomycetes</taxon>
        <taxon>Cantharellales</taxon>
        <taxon>Ceratobasidiaceae</taxon>
        <taxon>Rhizoctonia</taxon>
        <taxon>Rhizoctonia solani AG-1</taxon>
    </lineage>
</organism>
<dbReference type="EMBL" id="AFRT01001674">
    <property type="protein sequence ID" value="ELU39648.1"/>
    <property type="molecule type" value="Genomic_DNA"/>
</dbReference>
<name>L8WSC9_THACA</name>
<sequence length="31" mass="3925">MMERHTYPWKDTRWILIPFKPTHLNSKEVLR</sequence>
<dbReference type="Proteomes" id="UP000011668">
    <property type="component" value="Unassembled WGS sequence"/>
</dbReference>
<dbReference type="AlphaFoldDB" id="L8WSC9"/>
<evidence type="ECO:0000313" key="2">
    <source>
        <dbReference type="Proteomes" id="UP000011668"/>
    </source>
</evidence>
<reference evidence="1 2" key="1">
    <citation type="journal article" date="2013" name="Nat. Commun.">
        <title>The evolution and pathogenic mechanisms of the rice sheath blight pathogen.</title>
        <authorList>
            <person name="Zheng A."/>
            <person name="Lin R."/>
            <person name="Xu L."/>
            <person name="Qin P."/>
            <person name="Tang C."/>
            <person name="Ai P."/>
            <person name="Zhang D."/>
            <person name="Liu Y."/>
            <person name="Sun Z."/>
            <person name="Feng H."/>
            <person name="Wang Y."/>
            <person name="Chen Y."/>
            <person name="Liang X."/>
            <person name="Fu R."/>
            <person name="Li Q."/>
            <person name="Zhang J."/>
            <person name="Yu X."/>
            <person name="Xie Z."/>
            <person name="Ding L."/>
            <person name="Guan P."/>
            <person name="Tang J."/>
            <person name="Liang Y."/>
            <person name="Wang S."/>
            <person name="Deng Q."/>
            <person name="Li S."/>
            <person name="Zhu J."/>
            <person name="Wang L."/>
            <person name="Liu H."/>
            <person name="Li P."/>
        </authorList>
    </citation>
    <scope>NUCLEOTIDE SEQUENCE [LARGE SCALE GENOMIC DNA]</scope>
    <source>
        <strain evidence="2">AG-1 IA</strain>
    </source>
</reference>
<proteinExistence type="predicted"/>
<evidence type="ECO:0000313" key="1">
    <source>
        <dbReference type="EMBL" id="ELU39648.1"/>
    </source>
</evidence>
<gene>
    <name evidence="1" type="ORF">AG1IA_06329</name>
</gene>
<keyword evidence="2" id="KW-1185">Reference proteome</keyword>
<accession>L8WSC9</accession>